<dbReference type="Proteomes" id="UP001105220">
    <property type="component" value="Unplaced"/>
</dbReference>
<dbReference type="VEuPathDB" id="VectorBase:ACON2_029655"/>
<evidence type="ECO:0000313" key="2">
    <source>
        <dbReference type="EnsemblMetazoa" id="ACON000762-PA"/>
    </source>
</evidence>
<protein>
    <submittedName>
        <fullName evidence="2">Vezatin</fullName>
    </submittedName>
</protein>
<dbReference type="EnsemblMetazoa" id="ACON000762-RA">
    <property type="protein sequence ID" value="ACON000762-PA"/>
    <property type="gene ID" value="ACON000762"/>
</dbReference>
<dbReference type="RefSeq" id="XP_040235551.2">
    <property type="nucleotide sequence ID" value="XM_040379617.2"/>
</dbReference>
<name>A0A6E8VE83_ANOCL</name>
<sequence>MNWLPKRSGNETRCILEILTSKRLLVDHLEVAEVCFRLAPNADRSTTTTTTTIRVPFKAVCAGCIAAVAASTRYARSHVRPIVAASVVSGTVLLLGAVAYEKLHYYRDLGTITNLLRAIEQYDTAAKRMLIFINEVIYGNERINSVRRGTTENELLEACMESCTKAIYELYDSVKVLEERTELREEYGDAYDPLESFEDCEIFKQTAINHSNAKQLYNIFLYMQSHCLLRLSLAMASGTAVAEIRPECNRLTGCLARRAEDLTRQLRLNSVSQADCFRQLGKVKEPTAKELAALKHQSLELTVKLAANVNHMLALDKAVQSVASTTSTSDRQQLEEAASQLATMQSYLLTRTDECERLLITAKKLLNNAPEEQATGALDEEELDAVPLPDTLGEPLALAPNSALDWQDEFFVNTGAEGDEELKEGAAGTTLDQLQAEDELVAKRLMRKQFQPILRQLRERLVPVEQSFRERERAAMKRKGIVLPEADEMGPPGLEESMRKAFANGETDDESADSDGSADTFRLKRRTQTRYDEDRDFLASKPQFSLLAVTLPTGVQMEESILE</sequence>
<evidence type="ECO:0000313" key="3">
    <source>
        <dbReference type="Proteomes" id="UP001105220"/>
    </source>
</evidence>
<dbReference type="AlphaFoldDB" id="A0A6E8VE83"/>
<dbReference type="VEuPathDB" id="VectorBase:ACON000762"/>
<keyword evidence="3" id="KW-1185">Reference proteome</keyword>
<dbReference type="GeneID" id="120957411"/>
<dbReference type="KEGG" id="acoz:120957411"/>
<proteinExistence type="predicted"/>
<organism evidence="2 3">
    <name type="scientific">Anopheles coluzzii</name>
    <name type="common">African malaria mosquito</name>
    <dbReference type="NCBI Taxonomy" id="1518534"/>
    <lineage>
        <taxon>Eukaryota</taxon>
        <taxon>Metazoa</taxon>
        <taxon>Ecdysozoa</taxon>
        <taxon>Arthropoda</taxon>
        <taxon>Hexapoda</taxon>
        <taxon>Insecta</taxon>
        <taxon>Pterygota</taxon>
        <taxon>Neoptera</taxon>
        <taxon>Endopterygota</taxon>
        <taxon>Diptera</taxon>
        <taxon>Nematocera</taxon>
        <taxon>Culicoidea</taxon>
        <taxon>Culicidae</taxon>
        <taxon>Anophelinae</taxon>
        <taxon>Anopheles</taxon>
    </lineage>
</organism>
<reference key="1">
    <citation type="journal article" date="2019" name="Genes (Basel)">
        <title>A High-Quality De novo Genome Assembly from a Single Mosquito Using PacBio Sequencing.</title>
        <authorList>
            <person name="Kingan S.B."/>
            <person name="Heaton H."/>
            <person name="Cudini J."/>
            <person name="Lambert C.C."/>
            <person name="Baybayan P."/>
            <person name="Galvin B.D."/>
            <person name="Durbin R."/>
            <person name="Korlach J."/>
            <person name="Lawniczak M.K.N."/>
        </authorList>
    </citation>
    <scope>NUCLEOTIDE SEQUENCE [LARGE SCALE GENOMIC DNA]</scope>
    <source>
        <strain>Mali-NIH</strain>
    </source>
</reference>
<evidence type="ECO:0000256" key="1">
    <source>
        <dbReference type="SAM" id="MobiDB-lite"/>
    </source>
</evidence>
<dbReference type="VEuPathDB" id="VectorBase:ACMO_012852"/>
<reference evidence="2" key="2">
    <citation type="submission" date="2020-05" db="UniProtKB">
        <authorList>
            <consortium name="EnsemblMetazoa"/>
        </authorList>
    </citation>
    <scope>IDENTIFICATION</scope>
    <source>
        <strain evidence="2">Ngousso</strain>
    </source>
</reference>
<feature type="region of interest" description="Disordered" evidence="1">
    <location>
        <begin position="503"/>
        <end position="527"/>
    </location>
</feature>
<accession>A0A6E8VE83</accession>